<feature type="region of interest" description="Disordered" evidence="1">
    <location>
        <begin position="164"/>
        <end position="279"/>
    </location>
</feature>
<evidence type="ECO:0000256" key="1">
    <source>
        <dbReference type="SAM" id="MobiDB-lite"/>
    </source>
</evidence>
<evidence type="ECO:0000313" key="4">
    <source>
        <dbReference type="Proteomes" id="UP001237642"/>
    </source>
</evidence>
<evidence type="ECO:0000313" key="3">
    <source>
        <dbReference type="EMBL" id="KAK1394306.1"/>
    </source>
</evidence>
<dbReference type="Proteomes" id="UP001237642">
    <property type="component" value="Unassembled WGS sequence"/>
</dbReference>
<proteinExistence type="predicted"/>
<feature type="region of interest" description="Disordered" evidence="1">
    <location>
        <begin position="1"/>
        <end position="25"/>
    </location>
</feature>
<comment type="caution">
    <text evidence="3">The sequence shown here is derived from an EMBL/GenBank/DDBJ whole genome shotgun (WGS) entry which is preliminary data.</text>
</comment>
<dbReference type="InterPro" id="IPR032795">
    <property type="entry name" value="DUF3741-assoc"/>
</dbReference>
<feature type="compositionally biased region" description="Polar residues" evidence="1">
    <location>
        <begin position="7"/>
        <end position="19"/>
    </location>
</feature>
<feature type="compositionally biased region" description="Basic residues" evidence="1">
    <location>
        <begin position="246"/>
        <end position="262"/>
    </location>
</feature>
<dbReference type="PANTHER" id="PTHR35499:SF1">
    <property type="entry name" value="DUF3741 DOMAIN-CONTAINING PROTEIN"/>
    <property type="match status" value="1"/>
</dbReference>
<protein>
    <submittedName>
        <fullName evidence="3">VARLMGL domain-containing protein</fullName>
    </submittedName>
</protein>
<evidence type="ECO:0000259" key="2">
    <source>
        <dbReference type="Pfam" id="PF14383"/>
    </source>
</evidence>
<reference evidence="3" key="1">
    <citation type="submission" date="2023-02" db="EMBL/GenBank/DDBJ databases">
        <title>Genome of toxic invasive species Heracleum sosnowskyi carries increased number of genes despite the absence of recent whole-genome duplications.</title>
        <authorList>
            <person name="Schelkunov M."/>
            <person name="Shtratnikova V."/>
            <person name="Makarenko M."/>
            <person name="Klepikova A."/>
            <person name="Omelchenko D."/>
            <person name="Novikova G."/>
            <person name="Obukhova E."/>
            <person name="Bogdanov V."/>
            <person name="Penin A."/>
            <person name="Logacheva M."/>
        </authorList>
    </citation>
    <scope>NUCLEOTIDE SEQUENCE</scope>
    <source>
        <strain evidence="3">Hsosn_3</strain>
        <tissue evidence="3">Leaf</tissue>
    </source>
</reference>
<dbReference type="EMBL" id="JAUIZM010000003">
    <property type="protein sequence ID" value="KAK1394306.1"/>
    <property type="molecule type" value="Genomic_DNA"/>
</dbReference>
<organism evidence="3 4">
    <name type="scientific">Heracleum sosnowskyi</name>
    <dbReference type="NCBI Taxonomy" id="360622"/>
    <lineage>
        <taxon>Eukaryota</taxon>
        <taxon>Viridiplantae</taxon>
        <taxon>Streptophyta</taxon>
        <taxon>Embryophyta</taxon>
        <taxon>Tracheophyta</taxon>
        <taxon>Spermatophyta</taxon>
        <taxon>Magnoliopsida</taxon>
        <taxon>eudicotyledons</taxon>
        <taxon>Gunneridae</taxon>
        <taxon>Pentapetalae</taxon>
        <taxon>asterids</taxon>
        <taxon>campanulids</taxon>
        <taxon>Apiales</taxon>
        <taxon>Apiaceae</taxon>
        <taxon>Apioideae</taxon>
        <taxon>apioid superclade</taxon>
        <taxon>Tordylieae</taxon>
        <taxon>Tordyliinae</taxon>
        <taxon>Heracleum</taxon>
    </lineage>
</organism>
<keyword evidence="4" id="KW-1185">Reference proteome</keyword>
<gene>
    <name evidence="3" type="ORF">POM88_013362</name>
</gene>
<dbReference type="PANTHER" id="PTHR35499">
    <property type="entry name" value="OS05G0128300 PROTEIN"/>
    <property type="match status" value="1"/>
</dbReference>
<sequence length="419" mass="47175">MKFSYASLPSSASTTSCTDTNHDDNLCHSKPATSGRIRGILRCFLCFNSLQTHPSDLFKEEAPTGTAIACQSREDMKSNIDSAMASPAPGLVARLMGLDSMPMLNCSNLNSVGRTRSMDSLRDVELVQGKHRKVKSTLSFRDAPAFLELENEEFFILSFEKGGKNKKLGSRPRKSDLSHLALRTKGSENKNGDKKRRGQNVQETNKAWDKKLHGVLGHNNSKDTRTVLCPAKKNSEIVKQQNKKPVSNKKTRERGKLRKTKKKEQNGCPLKNIETESDSENASPVSVLDFSELTTEVEAPYSVHNVRLPVSNSKRTVVEELKSCNSFSSITDRIVHGLEAKRIGDICAGIWTRSYRHSQNYAEMWGEVCKFAERDLRQSKWLCKRLPDEIEEFDEIAAIFELEILDELLQELLDQVFTM</sequence>
<name>A0AAD8N379_9APIA</name>
<dbReference type="Pfam" id="PF14383">
    <property type="entry name" value="VARLMGL"/>
    <property type="match status" value="1"/>
</dbReference>
<accession>A0AAD8N379</accession>
<reference evidence="3" key="2">
    <citation type="submission" date="2023-05" db="EMBL/GenBank/DDBJ databases">
        <authorList>
            <person name="Schelkunov M.I."/>
        </authorList>
    </citation>
    <scope>NUCLEOTIDE SEQUENCE</scope>
    <source>
        <strain evidence="3">Hsosn_3</strain>
        <tissue evidence="3">Leaf</tissue>
    </source>
</reference>
<dbReference type="AlphaFoldDB" id="A0AAD8N379"/>
<dbReference type="PROSITE" id="PS51257">
    <property type="entry name" value="PROKAR_LIPOPROTEIN"/>
    <property type="match status" value="1"/>
</dbReference>
<feature type="domain" description="DUF3741" evidence="2">
    <location>
        <begin position="88"/>
        <end position="102"/>
    </location>
</feature>